<comment type="similarity">
    <text evidence="2">Belongs to the MCU (TC 1.A.77) family.</text>
</comment>
<evidence type="ECO:0000256" key="11">
    <source>
        <dbReference type="ARBA" id="ARBA00023128"/>
    </source>
</evidence>
<feature type="compositionally biased region" description="Polar residues" evidence="18">
    <location>
        <begin position="114"/>
        <end position="132"/>
    </location>
</feature>
<keyword evidence="4" id="KW-0109">Calcium transport</keyword>
<evidence type="ECO:0000256" key="14">
    <source>
        <dbReference type="ARBA" id="ARBA00036634"/>
    </source>
</evidence>
<evidence type="ECO:0000313" key="21">
    <source>
        <dbReference type="EMBL" id="KAE9390653.1"/>
    </source>
</evidence>
<gene>
    <name evidence="21" type="ORF">BT96DRAFT_1002091</name>
</gene>
<comment type="catalytic activity">
    <reaction evidence="14">
        <text>Ca(2+)(in) = Ca(2+)(out)</text>
        <dbReference type="Rhea" id="RHEA:29671"/>
        <dbReference type="ChEBI" id="CHEBI:29108"/>
    </reaction>
</comment>
<feature type="compositionally biased region" description="Basic and acidic residues" evidence="18">
    <location>
        <begin position="442"/>
        <end position="469"/>
    </location>
</feature>
<keyword evidence="10" id="KW-0406">Ion transport</keyword>
<keyword evidence="11" id="KW-0496">Mitochondrion</keyword>
<evidence type="ECO:0000256" key="19">
    <source>
        <dbReference type="SAM" id="Phobius"/>
    </source>
</evidence>
<reference evidence="21" key="1">
    <citation type="journal article" date="2019" name="Environ. Microbiol.">
        <title>Fungal ecological strategies reflected in gene transcription - a case study of two litter decomposers.</title>
        <authorList>
            <person name="Barbi F."/>
            <person name="Kohler A."/>
            <person name="Barry K."/>
            <person name="Baskaran P."/>
            <person name="Daum C."/>
            <person name="Fauchery L."/>
            <person name="Ihrmark K."/>
            <person name="Kuo A."/>
            <person name="LaButti K."/>
            <person name="Lipzen A."/>
            <person name="Morin E."/>
            <person name="Grigoriev I.V."/>
            <person name="Henrissat B."/>
            <person name="Lindahl B."/>
            <person name="Martin F."/>
        </authorList>
    </citation>
    <scope>NUCLEOTIDE SEQUENCE</scope>
    <source>
        <strain evidence="21">JB14</strain>
    </source>
</reference>
<dbReference type="InterPro" id="IPR006769">
    <property type="entry name" value="MCU_C"/>
</dbReference>
<dbReference type="Proteomes" id="UP000799118">
    <property type="component" value="Unassembled WGS sequence"/>
</dbReference>
<evidence type="ECO:0000256" key="6">
    <source>
        <dbReference type="ARBA" id="ARBA00022692"/>
    </source>
</evidence>
<evidence type="ECO:0000256" key="18">
    <source>
        <dbReference type="SAM" id="MobiDB-lite"/>
    </source>
</evidence>
<feature type="region of interest" description="Disordered" evidence="18">
    <location>
        <begin position="68"/>
        <end position="102"/>
    </location>
</feature>
<feature type="transmembrane region" description="Helical" evidence="19">
    <location>
        <begin position="312"/>
        <end position="332"/>
    </location>
</feature>
<evidence type="ECO:0000256" key="2">
    <source>
        <dbReference type="ARBA" id="ARBA00005653"/>
    </source>
</evidence>
<accession>A0A6A4GYX8</accession>
<keyword evidence="13" id="KW-0407">Ion channel</keyword>
<evidence type="ECO:0000256" key="1">
    <source>
        <dbReference type="ARBA" id="ARBA00004448"/>
    </source>
</evidence>
<dbReference type="EMBL" id="ML769651">
    <property type="protein sequence ID" value="KAE9390653.1"/>
    <property type="molecule type" value="Genomic_DNA"/>
</dbReference>
<keyword evidence="7" id="KW-0999">Mitochondrion inner membrane</keyword>
<feature type="region of interest" description="Disordered" evidence="18">
    <location>
        <begin position="114"/>
        <end position="137"/>
    </location>
</feature>
<dbReference type="Pfam" id="PF08293">
    <property type="entry name" value="MRP-S33"/>
    <property type="match status" value="1"/>
</dbReference>
<feature type="compositionally biased region" description="Basic and acidic residues" evidence="18">
    <location>
        <begin position="74"/>
        <end position="83"/>
    </location>
</feature>
<keyword evidence="5" id="KW-0107">Calcium channel</keyword>
<dbReference type="AlphaFoldDB" id="A0A6A4GYX8"/>
<evidence type="ECO:0000256" key="16">
    <source>
        <dbReference type="ARBA" id="ARBA00044981"/>
    </source>
</evidence>
<dbReference type="InterPro" id="IPR039055">
    <property type="entry name" value="MCU_fam"/>
</dbReference>
<evidence type="ECO:0000256" key="9">
    <source>
        <dbReference type="ARBA" id="ARBA00022989"/>
    </source>
</evidence>
<dbReference type="GO" id="GO:0015292">
    <property type="term" value="F:uniporter activity"/>
    <property type="evidence" value="ECO:0007669"/>
    <property type="project" value="TreeGrafter"/>
</dbReference>
<evidence type="ECO:0000256" key="8">
    <source>
        <dbReference type="ARBA" id="ARBA00022837"/>
    </source>
</evidence>
<dbReference type="InterPro" id="IPR013219">
    <property type="entry name" value="Ribosomal_mS33"/>
</dbReference>
<keyword evidence="9 19" id="KW-1133">Transmembrane helix</keyword>
<evidence type="ECO:0000256" key="3">
    <source>
        <dbReference type="ARBA" id="ARBA00022448"/>
    </source>
</evidence>
<evidence type="ECO:0000313" key="22">
    <source>
        <dbReference type="Proteomes" id="UP000799118"/>
    </source>
</evidence>
<evidence type="ECO:0000256" key="12">
    <source>
        <dbReference type="ARBA" id="ARBA00023136"/>
    </source>
</evidence>
<comment type="subunit">
    <text evidence="15">Homotetramer, assembles in a dimer or dimers configuration with two interfaces.</text>
</comment>
<evidence type="ECO:0000256" key="15">
    <source>
        <dbReference type="ARBA" id="ARBA00044966"/>
    </source>
</evidence>
<proteinExistence type="inferred from homology"/>
<dbReference type="GO" id="GO:0051560">
    <property type="term" value="P:mitochondrial calcium ion homeostasis"/>
    <property type="evidence" value="ECO:0007669"/>
    <property type="project" value="InterPro"/>
</dbReference>
<comment type="function">
    <text evidence="17">Highly selective calcium channel localized to the inner mitochondrial membrane, which mediates calcium uptake into the mitochondrial matrix. Mitochondrial calcium homeostasis plays key roles in cellular physiology and regulates ATP production, cytoplasmic calcium signals and activation of cell death pathways. Sufficient to operate as a pore-forming channel without the need of calcium-sensor or auxiliary subunit.</text>
</comment>
<dbReference type="GO" id="GO:1990246">
    <property type="term" value="C:uniplex complex"/>
    <property type="evidence" value="ECO:0007669"/>
    <property type="project" value="TreeGrafter"/>
</dbReference>
<dbReference type="OrthoDB" id="278338at2759"/>
<feature type="transmembrane region" description="Helical" evidence="19">
    <location>
        <begin position="344"/>
        <end position="362"/>
    </location>
</feature>
<keyword evidence="22" id="KW-1185">Reference proteome</keyword>
<dbReference type="PANTHER" id="PTHR13462">
    <property type="entry name" value="CALCIUM UNIPORTER PROTEIN, MITOCHONDRIAL"/>
    <property type="match status" value="1"/>
</dbReference>
<keyword evidence="12 19" id="KW-0472">Membrane</keyword>
<evidence type="ECO:0000256" key="4">
    <source>
        <dbReference type="ARBA" id="ARBA00022568"/>
    </source>
</evidence>
<protein>
    <recommendedName>
        <fullName evidence="16">Calcium uniporter protein, mitochondrial</fullName>
    </recommendedName>
</protein>
<feature type="compositionally biased region" description="Basic and acidic residues" evidence="18">
    <location>
        <begin position="414"/>
        <end position="430"/>
    </location>
</feature>
<feature type="compositionally biased region" description="Basic residues" evidence="18">
    <location>
        <begin position="84"/>
        <end position="95"/>
    </location>
</feature>
<dbReference type="GO" id="GO:0036444">
    <property type="term" value="P:calcium import into the mitochondrion"/>
    <property type="evidence" value="ECO:0007669"/>
    <property type="project" value="TreeGrafter"/>
</dbReference>
<feature type="domain" description="Calcium uniporter protein C-terminal" evidence="20">
    <location>
        <begin position="272"/>
        <end position="398"/>
    </location>
</feature>
<dbReference type="Pfam" id="PF04678">
    <property type="entry name" value="MCU"/>
    <property type="match status" value="1"/>
</dbReference>
<name>A0A6A4GYX8_9AGAR</name>
<keyword evidence="3" id="KW-0813">Transport</keyword>
<evidence type="ECO:0000256" key="13">
    <source>
        <dbReference type="ARBA" id="ARBA00023303"/>
    </source>
</evidence>
<evidence type="ECO:0000256" key="17">
    <source>
        <dbReference type="ARBA" id="ARBA00045938"/>
    </source>
</evidence>
<evidence type="ECO:0000256" key="7">
    <source>
        <dbReference type="ARBA" id="ARBA00022792"/>
    </source>
</evidence>
<dbReference type="PANTHER" id="PTHR13462:SF10">
    <property type="entry name" value="CALCIUM UNIPORTER PROTEIN, MITOCHONDRIAL"/>
    <property type="match status" value="1"/>
</dbReference>
<comment type="subcellular location">
    <subcellularLocation>
        <location evidence="1">Mitochondrion inner membrane</location>
        <topology evidence="1">Multi-pass membrane protein</topology>
    </subcellularLocation>
</comment>
<organism evidence="21 22">
    <name type="scientific">Gymnopus androsaceus JB14</name>
    <dbReference type="NCBI Taxonomy" id="1447944"/>
    <lineage>
        <taxon>Eukaryota</taxon>
        <taxon>Fungi</taxon>
        <taxon>Dikarya</taxon>
        <taxon>Basidiomycota</taxon>
        <taxon>Agaricomycotina</taxon>
        <taxon>Agaricomycetes</taxon>
        <taxon>Agaricomycetidae</taxon>
        <taxon>Agaricales</taxon>
        <taxon>Marasmiineae</taxon>
        <taxon>Omphalotaceae</taxon>
        <taxon>Gymnopus</taxon>
    </lineage>
</organism>
<feature type="compositionally biased region" description="Acidic residues" evidence="18">
    <location>
        <begin position="431"/>
        <end position="441"/>
    </location>
</feature>
<evidence type="ECO:0000259" key="20">
    <source>
        <dbReference type="Pfam" id="PF04678"/>
    </source>
</evidence>
<keyword evidence="6 19" id="KW-0812">Transmembrane</keyword>
<keyword evidence="8" id="KW-0106">Calcium</keyword>
<evidence type="ECO:0000256" key="10">
    <source>
        <dbReference type="ARBA" id="ARBA00023065"/>
    </source>
</evidence>
<sequence>MSAVSPSRLAQLTRLRCNIFQTVYNPTGIRTGAKYLRARLRGPAMMSYYPPTLNIARVARMYPELELEDEDEEQRLQDIEDKKRRGKGAPKKARTKVSSVSIDNSKVEHSQFLATASSQSNWKDSTPGNGTTDAEEDELTGIEKGVGKLLPTTSHLFKLILPLGRKGDNGTPVPIVFLLHPSQPLSHVGRLVLASVPRKTEQGLSISFRSSPSTSSQYSQFEWSDSTDIGHFIRDAARAARFSIHITPELINDDSETRSADEQVISVRVPTFADRTRYLRRRLDFINHKLTSMEGLKRECDREARRGARRMALGGFGMLVVYWAACGATYVLVQDYGWDVMEPITYLSGLSTVICGYLWFLYQGREVSYSTVLDRSVSARREALYKQRGLDMDKWQELVSERKFLMKEIGQIREDYEQPQSEEDKAKKDVDEAEDEDEDDDDKPKERKSPLHEPEEEKEGKTEKKDNKK</sequence>
<evidence type="ECO:0000256" key="5">
    <source>
        <dbReference type="ARBA" id="ARBA00022673"/>
    </source>
</evidence>
<feature type="region of interest" description="Disordered" evidence="18">
    <location>
        <begin position="414"/>
        <end position="469"/>
    </location>
</feature>
<dbReference type="GO" id="GO:0005262">
    <property type="term" value="F:calcium channel activity"/>
    <property type="evidence" value="ECO:0007669"/>
    <property type="project" value="UniProtKB-KW"/>
</dbReference>